<dbReference type="AlphaFoldDB" id="A0A9P6LQN7"/>
<dbReference type="Proteomes" id="UP000749646">
    <property type="component" value="Unassembled WGS sequence"/>
</dbReference>
<dbReference type="InterPro" id="IPR001031">
    <property type="entry name" value="Thioesterase"/>
</dbReference>
<dbReference type="SUPFAM" id="SSF47336">
    <property type="entry name" value="ACP-like"/>
    <property type="match status" value="1"/>
</dbReference>
<dbReference type="Pfam" id="PF13193">
    <property type="entry name" value="AMP-binding_C"/>
    <property type="match status" value="1"/>
</dbReference>
<dbReference type="InterPro" id="IPR045851">
    <property type="entry name" value="AMP-bd_C_sf"/>
</dbReference>
<dbReference type="Gene3D" id="3.40.50.1820">
    <property type="entry name" value="alpha/beta hydrolase"/>
    <property type="match status" value="1"/>
</dbReference>
<evidence type="ECO:0000256" key="1">
    <source>
        <dbReference type="ARBA" id="ARBA00022450"/>
    </source>
</evidence>
<keyword evidence="3" id="KW-0436">Ligase</keyword>
<name>A0A9P6LQN7_9FUNG</name>
<dbReference type="GO" id="GO:0005829">
    <property type="term" value="C:cytosol"/>
    <property type="evidence" value="ECO:0007669"/>
    <property type="project" value="TreeGrafter"/>
</dbReference>
<feature type="non-terminal residue" evidence="6">
    <location>
        <position position="1"/>
    </location>
</feature>
<dbReference type="FunFam" id="3.30.300.30:FF:000010">
    <property type="entry name" value="Enterobactin synthetase component F"/>
    <property type="match status" value="1"/>
</dbReference>
<dbReference type="Pfam" id="PF00550">
    <property type="entry name" value="PP-binding"/>
    <property type="match status" value="1"/>
</dbReference>
<comment type="similarity">
    <text evidence="4">Belongs to the NRP synthetase family.</text>
</comment>
<dbReference type="InterPro" id="IPR025110">
    <property type="entry name" value="AMP-bd_C"/>
</dbReference>
<dbReference type="GO" id="GO:0072330">
    <property type="term" value="P:monocarboxylic acid biosynthetic process"/>
    <property type="evidence" value="ECO:0007669"/>
    <property type="project" value="UniProtKB-ARBA"/>
</dbReference>
<dbReference type="InterPro" id="IPR009081">
    <property type="entry name" value="PP-bd_ACP"/>
</dbReference>
<dbReference type="GO" id="GO:0016874">
    <property type="term" value="F:ligase activity"/>
    <property type="evidence" value="ECO:0007669"/>
    <property type="project" value="UniProtKB-KW"/>
</dbReference>
<dbReference type="Gene3D" id="3.40.50.12780">
    <property type="entry name" value="N-terminal domain of ligase-like"/>
    <property type="match status" value="1"/>
</dbReference>
<dbReference type="SUPFAM" id="SSF56801">
    <property type="entry name" value="Acetyl-CoA synthetase-like"/>
    <property type="match status" value="1"/>
</dbReference>
<evidence type="ECO:0000313" key="7">
    <source>
        <dbReference type="Proteomes" id="UP000749646"/>
    </source>
</evidence>
<dbReference type="Gene3D" id="3.30.300.30">
    <property type="match status" value="1"/>
</dbReference>
<dbReference type="GO" id="GO:0044550">
    <property type="term" value="P:secondary metabolite biosynthetic process"/>
    <property type="evidence" value="ECO:0007669"/>
    <property type="project" value="TreeGrafter"/>
</dbReference>
<dbReference type="GO" id="GO:0043041">
    <property type="term" value="P:amino acid activation for nonribosomal peptide biosynthetic process"/>
    <property type="evidence" value="ECO:0007669"/>
    <property type="project" value="TreeGrafter"/>
</dbReference>
<dbReference type="InterPro" id="IPR020802">
    <property type="entry name" value="TesA-like"/>
</dbReference>
<reference evidence="6" key="1">
    <citation type="journal article" date="2020" name="Fungal Divers.">
        <title>Resolving the Mortierellaceae phylogeny through synthesis of multi-gene phylogenetics and phylogenomics.</title>
        <authorList>
            <person name="Vandepol N."/>
            <person name="Liber J."/>
            <person name="Desiro A."/>
            <person name="Na H."/>
            <person name="Kennedy M."/>
            <person name="Barry K."/>
            <person name="Grigoriev I.V."/>
            <person name="Miller A.N."/>
            <person name="O'Donnell K."/>
            <person name="Stajich J.E."/>
            <person name="Bonito G."/>
        </authorList>
    </citation>
    <scope>NUCLEOTIDE SEQUENCE</scope>
    <source>
        <strain evidence="6">MES-2147</strain>
    </source>
</reference>
<dbReference type="GO" id="GO:0031177">
    <property type="term" value="F:phosphopantetheine binding"/>
    <property type="evidence" value="ECO:0007669"/>
    <property type="project" value="InterPro"/>
</dbReference>
<dbReference type="PROSITE" id="PS50075">
    <property type="entry name" value="CARRIER"/>
    <property type="match status" value="1"/>
</dbReference>
<keyword evidence="7" id="KW-1185">Reference proteome</keyword>
<dbReference type="SMART" id="SM00823">
    <property type="entry name" value="PKS_PP"/>
    <property type="match status" value="1"/>
</dbReference>
<dbReference type="InterPro" id="IPR029058">
    <property type="entry name" value="AB_hydrolase_fold"/>
</dbReference>
<dbReference type="SUPFAM" id="SSF53474">
    <property type="entry name" value="alpha/beta-Hydrolases"/>
    <property type="match status" value="1"/>
</dbReference>
<dbReference type="InterPro" id="IPR006162">
    <property type="entry name" value="Ppantetheine_attach_site"/>
</dbReference>
<protein>
    <recommendedName>
        <fullName evidence="5">Carrier domain-containing protein</fullName>
    </recommendedName>
</protein>
<evidence type="ECO:0000256" key="2">
    <source>
        <dbReference type="ARBA" id="ARBA00022553"/>
    </source>
</evidence>
<dbReference type="PROSITE" id="PS00012">
    <property type="entry name" value="PHOSPHOPANTETHEINE"/>
    <property type="match status" value="1"/>
</dbReference>
<evidence type="ECO:0000256" key="4">
    <source>
        <dbReference type="ARBA" id="ARBA00029454"/>
    </source>
</evidence>
<dbReference type="OrthoDB" id="329835at2759"/>
<proteinExistence type="inferred from homology"/>
<dbReference type="EMBL" id="JAAAHW010010695">
    <property type="protein sequence ID" value="KAF9923513.1"/>
    <property type="molecule type" value="Genomic_DNA"/>
</dbReference>
<feature type="domain" description="Carrier" evidence="5">
    <location>
        <begin position="143"/>
        <end position="218"/>
    </location>
</feature>
<dbReference type="InterPro" id="IPR036736">
    <property type="entry name" value="ACP-like_sf"/>
</dbReference>
<sequence length="472" mass="53010">PNARMYKSGDLVRYLPDGNIVFIGRNDDQVKIRGFRIELGEIEARLREHPSVAEAVVAVLGEDINKRLVAYVMARSNAESVEEGESQLAVTLRSHLTTRLPDYMVPAAFVSMDEFPLNVNGKLDRSSLPVPGDDNFARQGYEPPQSRFESLLSFIWEDVLNVSKVGRHNDFFTIGGHSLLALKMISRVRQLLGFEMSIRTVFEAPTIAKLALRLGESGMAQEEESYRMLFPIKTHGSWAPLFCIHPVMGLSWCFMGLSKHLPPEQPLYGLQARGIYSEGGPASTLDEMALDYIDQIRRVQPHGPYHLLGYSFGGTVAHLMASHLSKQGERIGLLALMDSFPFDCTRMPPPELQDQDQDEEEALLILSIRGNGDAIPDHAKPFFERASLIRKNNRQLVRTCVLPVISTNVVLFRAVENTALLRSADKWKPFVLGEIDTYDIHCKHNSMVKPEHLATIGQILARKLDELHDLDK</sequence>
<dbReference type="InterPro" id="IPR042099">
    <property type="entry name" value="ANL_N_sf"/>
</dbReference>
<evidence type="ECO:0000256" key="3">
    <source>
        <dbReference type="ARBA" id="ARBA00022598"/>
    </source>
</evidence>
<comment type="caution">
    <text evidence="6">The sequence shown here is derived from an EMBL/GenBank/DDBJ whole genome shotgun (WGS) entry which is preliminary data.</text>
</comment>
<dbReference type="SMART" id="SM00824">
    <property type="entry name" value="PKS_TE"/>
    <property type="match status" value="1"/>
</dbReference>
<dbReference type="InterPro" id="IPR020806">
    <property type="entry name" value="PKS_PP-bd"/>
</dbReference>
<dbReference type="PANTHER" id="PTHR45527">
    <property type="entry name" value="NONRIBOSOMAL PEPTIDE SYNTHETASE"/>
    <property type="match status" value="1"/>
</dbReference>
<gene>
    <name evidence="6" type="ORF">BGZ65_008839</name>
</gene>
<dbReference type="PANTHER" id="PTHR45527:SF1">
    <property type="entry name" value="FATTY ACID SYNTHASE"/>
    <property type="match status" value="1"/>
</dbReference>
<keyword evidence="2" id="KW-0597">Phosphoprotein</keyword>
<organism evidence="6 7">
    <name type="scientific">Modicella reniformis</name>
    <dbReference type="NCBI Taxonomy" id="1440133"/>
    <lineage>
        <taxon>Eukaryota</taxon>
        <taxon>Fungi</taxon>
        <taxon>Fungi incertae sedis</taxon>
        <taxon>Mucoromycota</taxon>
        <taxon>Mortierellomycotina</taxon>
        <taxon>Mortierellomycetes</taxon>
        <taxon>Mortierellales</taxon>
        <taxon>Mortierellaceae</taxon>
        <taxon>Modicella</taxon>
    </lineage>
</organism>
<keyword evidence="1" id="KW-0596">Phosphopantetheine</keyword>
<dbReference type="FunFam" id="1.10.1200.10:FF:000016">
    <property type="entry name" value="Non-ribosomal peptide synthase"/>
    <property type="match status" value="1"/>
</dbReference>
<evidence type="ECO:0000313" key="6">
    <source>
        <dbReference type="EMBL" id="KAF9923513.1"/>
    </source>
</evidence>
<evidence type="ECO:0000259" key="5">
    <source>
        <dbReference type="PROSITE" id="PS50075"/>
    </source>
</evidence>
<accession>A0A9P6LQN7</accession>
<dbReference type="Pfam" id="PF00975">
    <property type="entry name" value="Thioesterase"/>
    <property type="match status" value="1"/>
</dbReference>